<feature type="domain" description="Transposase InsH N-terminal" evidence="1">
    <location>
        <begin position="16"/>
        <end position="53"/>
    </location>
</feature>
<accession>A0A380V8T6</accession>
<sequence>MLKNTQCPQYEFKRISLEQLVPKDRFVRKINEAIEFEFIRDEVAHFYYQDNGRLLSTRFAYLRLCY</sequence>
<dbReference type="Proteomes" id="UP000254507">
    <property type="component" value="Unassembled WGS sequence"/>
</dbReference>
<proteinExistence type="predicted"/>
<dbReference type="AlphaFoldDB" id="A0A380V8T6"/>
<organism evidence="2 3">
    <name type="scientific">Actinobacillus seminis</name>
    <dbReference type="NCBI Taxonomy" id="722"/>
    <lineage>
        <taxon>Bacteria</taxon>
        <taxon>Pseudomonadati</taxon>
        <taxon>Pseudomonadota</taxon>
        <taxon>Gammaproteobacteria</taxon>
        <taxon>Pasteurellales</taxon>
        <taxon>Pasteurellaceae</taxon>
        <taxon>Actinobacillus</taxon>
    </lineage>
</organism>
<dbReference type="Pfam" id="PF05598">
    <property type="entry name" value="DUF772"/>
    <property type="match status" value="1"/>
</dbReference>
<dbReference type="EMBL" id="UFSB01000001">
    <property type="protein sequence ID" value="SUU34046.1"/>
    <property type="molecule type" value="Genomic_DNA"/>
</dbReference>
<protein>
    <recommendedName>
        <fullName evidence="1">Transposase InsH N-terminal domain-containing protein</fullName>
    </recommendedName>
</protein>
<evidence type="ECO:0000259" key="1">
    <source>
        <dbReference type="Pfam" id="PF05598"/>
    </source>
</evidence>
<dbReference type="InterPro" id="IPR008490">
    <property type="entry name" value="Transposase_InsH_N"/>
</dbReference>
<evidence type="ECO:0000313" key="2">
    <source>
        <dbReference type="EMBL" id="SUU34046.1"/>
    </source>
</evidence>
<gene>
    <name evidence="2" type="ORF">NCTC10851_00124</name>
</gene>
<name>A0A380V8T6_9PAST</name>
<reference evidence="2 3" key="1">
    <citation type="submission" date="2018-06" db="EMBL/GenBank/DDBJ databases">
        <authorList>
            <consortium name="Pathogen Informatics"/>
            <person name="Doyle S."/>
        </authorList>
    </citation>
    <scope>NUCLEOTIDE SEQUENCE [LARGE SCALE GENOMIC DNA]</scope>
    <source>
        <strain evidence="2 3">NCTC10851</strain>
    </source>
</reference>
<evidence type="ECO:0000313" key="3">
    <source>
        <dbReference type="Proteomes" id="UP000254507"/>
    </source>
</evidence>